<feature type="compositionally biased region" description="Polar residues" evidence="1">
    <location>
        <begin position="210"/>
        <end position="225"/>
    </location>
</feature>
<keyword evidence="2" id="KW-0732">Signal</keyword>
<reference evidence="4" key="2">
    <citation type="journal article" date="2017" name="Plant Physiol. Biochem.">
        <title>Differential oxidative and antioxidative response of duckweed Lemna minor toward plant growth promoting/inhibiting bacteria.</title>
        <authorList>
            <person name="Ishizawa H."/>
            <person name="Kuroda M."/>
            <person name="Morikawa M."/>
            <person name="Ike M."/>
        </authorList>
    </citation>
    <scope>NUCLEOTIDE SEQUENCE [LARGE SCALE GENOMIC DNA]</scope>
    <source>
        <strain evidence="4">M6</strain>
    </source>
</reference>
<evidence type="ECO:0000256" key="2">
    <source>
        <dbReference type="SAM" id="SignalP"/>
    </source>
</evidence>
<gene>
    <name evidence="3" type="ORF">EM6_1181</name>
</gene>
<proteinExistence type="predicted"/>
<feature type="signal peptide" evidence="2">
    <location>
        <begin position="1"/>
        <end position="20"/>
    </location>
</feature>
<evidence type="ECO:0000313" key="4">
    <source>
        <dbReference type="Proteomes" id="UP000278756"/>
    </source>
</evidence>
<reference evidence="4" key="1">
    <citation type="journal article" date="2017" name="Biotechnol. Biofuels">
        <title>Evaluation of environmental bacterial communities as a factor affecting the growth of duckweed Lemna minor.</title>
        <authorList>
            <person name="Ishizawa H."/>
            <person name="Kuroda M."/>
            <person name="Morikawa M."/>
            <person name="Ike M."/>
        </authorList>
    </citation>
    <scope>NUCLEOTIDE SEQUENCE [LARGE SCALE GENOMIC DNA]</scope>
    <source>
        <strain evidence="4">M6</strain>
    </source>
</reference>
<organism evidence="3 4">
    <name type="scientific">Asticcacaulis excentricus</name>
    <dbReference type="NCBI Taxonomy" id="78587"/>
    <lineage>
        <taxon>Bacteria</taxon>
        <taxon>Pseudomonadati</taxon>
        <taxon>Pseudomonadota</taxon>
        <taxon>Alphaproteobacteria</taxon>
        <taxon>Caulobacterales</taxon>
        <taxon>Caulobacteraceae</taxon>
        <taxon>Asticcacaulis</taxon>
    </lineage>
</organism>
<dbReference type="Proteomes" id="UP000278756">
    <property type="component" value="Chromosome 1"/>
</dbReference>
<dbReference type="AlphaFoldDB" id="A0A3G9G1M3"/>
<dbReference type="RefSeq" id="WP_126421021.1">
    <property type="nucleotide sequence ID" value="NZ_AP018827.1"/>
</dbReference>
<dbReference type="OrthoDB" id="7172192at2"/>
<sequence>MKATITATVCMALLVGSAMAQTDDGPIATNVTGIKEQVVRTPVIADAPADDFNRVAWCHGILSGHMDLAERISDVEPLSQEMEKIGASYLRAYEAALTLSKKGEAPEGRKSAEAAREQGFNGWEEARKAPKGQAAGAYVNWSLPGDCERATKALSGHPDIFKEMQTEEEAKIIAEAMKPATERQTLDVLTPQKTSATTAPADPDAAIGSSRATGKSGKGQSSGNWATGLMNKLGWGKKDGE</sequence>
<evidence type="ECO:0000313" key="3">
    <source>
        <dbReference type="EMBL" id="BBF80597.1"/>
    </source>
</evidence>
<accession>A0A3G9G1M3</accession>
<feature type="chain" id="PRO_5017930037" evidence="2">
    <location>
        <begin position="21"/>
        <end position="241"/>
    </location>
</feature>
<protein>
    <submittedName>
        <fullName evidence="3">Uncharacterized protein</fullName>
    </submittedName>
</protein>
<evidence type="ECO:0000256" key="1">
    <source>
        <dbReference type="SAM" id="MobiDB-lite"/>
    </source>
</evidence>
<feature type="compositionally biased region" description="Low complexity" evidence="1">
    <location>
        <begin position="196"/>
        <end position="206"/>
    </location>
</feature>
<name>A0A3G9G1M3_9CAUL</name>
<dbReference type="EMBL" id="AP018827">
    <property type="protein sequence ID" value="BBF80597.1"/>
    <property type="molecule type" value="Genomic_DNA"/>
</dbReference>
<feature type="region of interest" description="Disordered" evidence="1">
    <location>
        <begin position="182"/>
        <end position="241"/>
    </location>
</feature>